<dbReference type="EMBL" id="JAJSOF020000017">
    <property type="protein sequence ID" value="KAJ4439992.1"/>
    <property type="molecule type" value="Genomic_DNA"/>
</dbReference>
<proteinExistence type="predicted"/>
<name>A0ABQ8T0I1_PERAM</name>
<keyword evidence="2" id="KW-1185">Reference proteome</keyword>
<dbReference type="Proteomes" id="UP001148838">
    <property type="component" value="Unassembled WGS sequence"/>
</dbReference>
<reference evidence="1 2" key="1">
    <citation type="journal article" date="2022" name="Allergy">
        <title>Genome assembly and annotation of Periplaneta americana reveal a comprehensive cockroach allergen profile.</title>
        <authorList>
            <person name="Wang L."/>
            <person name="Xiong Q."/>
            <person name="Saelim N."/>
            <person name="Wang L."/>
            <person name="Nong W."/>
            <person name="Wan A.T."/>
            <person name="Shi M."/>
            <person name="Liu X."/>
            <person name="Cao Q."/>
            <person name="Hui J.H.L."/>
            <person name="Sookrung N."/>
            <person name="Leung T.F."/>
            <person name="Tungtrongchitr A."/>
            <person name="Tsui S.K.W."/>
        </authorList>
    </citation>
    <scope>NUCLEOTIDE SEQUENCE [LARGE SCALE GENOMIC DNA]</scope>
    <source>
        <strain evidence="1">PWHHKU_190912</strain>
    </source>
</reference>
<protein>
    <submittedName>
        <fullName evidence="1">Uncharacterized protein</fullName>
    </submittedName>
</protein>
<evidence type="ECO:0000313" key="2">
    <source>
        <dbReference type="Proteomes" id="UP001148838"/>
    </source>
</evidence>
<gene>
    <name evidence="1" type="ORF">ANN_08123</name>
</gene>
<comment type="caution">
    <text evidence="1">The sequence shown here is derived from an EMBL/GenBank/DDBJ whole genome shotgun (WGS) entry which is preliminary data.</text>
</comment>
<accession>A0ABQ8T0I1</accession>
<organism evidence="1 2">
    <name type="scientific">Periplaneta americana</name>
    <name type="common">American cockroach</name>
    <name type="synonym">Blatta americana</name>
    <dbReference type="NCBI Taxonomy" id="6978"/>
    <lineage>
        <taxon>Eukaryota</taxon>
        <taxon>Metazoa</taxon>
        <taxon>Ecdysozoa</taxon>
        <taxon>Arthropoda</taxon>
        <taxon>Hexapoda</taxon>
        <taxon>Insecta</taxon>
        <taxon>Pterygota</taxon>
        <taxon>Neoptera</taxon>
        <taxon>Polyneoptera</taxon>
        <taxon>Dictyoptera</taxon>
        <taxon>Blattodea</taxon>
        <taxon>Blattoidea</taxon>
        <taxon>Blattidae</taxon>
        <taxon>Blattinae</taxon>
        <taxon>Periplaneta</taxon>
    </lineage>
</organism>
<sequence>MSPGSSTERYPAFAHIGLRENPGINLNQSESPSFTTIQNNRVVTLNKKFICNFLYRIMEQTPKSSYEEVRPMGTVKSKVREVAKKLGAHQRVCITRDTNGASFAYKIEPLFGRH</sequence>
<evidence type="ECO:0000313" key="1">
    <source>
        <dbReference type="EMBL" id="KAJ4439992.1"/>
    </source>
</evidence>